<dbReference type="EMBL" id="MN740563">
    <property type="protein sequence ID" value="QHU33818.1"/>
    <property type="molecule type" value="Genomic_DNA"/>
</dbReference>
<dbReference type="GO" id="GO:0003676">
    <property type="term" value="F:nucleic acid binding"/>
    <property type="evidence" value="ECO:0007669"/>
    <property type="project" value="InterPro"/>
</dbReference>
<proteinExistence type="predicted"/>
<accession>A0A6C0LV01</accession>
<dbReference type="SUPFAM" id="SSF50249">
    <property type="entry name" value="Nucleic acid-binding proteins"/>
    <property type="match status" value="1"/>
</dbReference>
<evidence type="ECO:0000259" key="1">
    <source>
        <dbReference type="Pfam" id="PF01336"/>
    </source>
</evidence>
<dbReference type="Gene3D" id="2.40.50.140">
    <property type="entry name" value="Nucleic acid-binding proteins"/>
    <property type="match status" value="1"/>
</dbReference>
<evidence type="ECO:0000313" key="2">
    <source>
        <dbReference type="EMBL" id="QHU33818.1"/>
    </source>
</evidence>
<name>A0A6C0LV01_9ZZZZ</name>
<dbReference type="InterPro" id="IPR004365">
    <property type="entry name" value="NA-bd_OB_tRNA"/>
</dbReference>
<protein>
    <recommendedName>
        <fullName evidence="1">OB domain-containing protein</fullName>
    </recommendedName>
</protein>
<dbReference type="Pfam" id="PF01336">
    <property type="entry name" value="tRNA_anti-codon"/>
    <property type="match status" value="1"/>
</dbReference>
<reference evidence="2" key="1">
    <citation type="journal article" date="2020" name="Nature">
        <title>Giant virus diversity and host interactions through global metagenomics.</title>
        <authorList>
            <person name="Schulz F."/>
            <person name="Roux S."/>
            <person name="Paez-Espino D."/>
            <person name="Jungbluth S."/>
            <person name="Walsh D.A."/>
            <person name="Denef V.J."/>
            <person name="McMahon K.D."/>
            <person name="Konstantinidis K.T."/>
            <person name="Eloe-Fadrosh E.A."/>
            <person name="Kyrpides N.C."/>
            <person name="Woyke T."/>
        </authorList>
    </citation>
    <scope>NUCLEOTIDE SEQUENCE</scope>
    <source>
        <strain evidence="2">GVMAG-S-1016704-121</strain>
    </source>
</reference>
<sequence length="211" mass="23406">MSTLDYVIDMSQSHLPGYVHLTNLNKETFPPTATVSAFGESSTVVLLPYTADRVENHTNVVITSAIHNKLENKSVLVVLGARKATLMDTQLQKINITHTPGGVLKKRTNESIITQIADIGTTPGNVKIQGVITFKNCRSYKNGFMCKFRIQDDTGNIGMTAWNDTYEKFDQLLEPNQTYVISGMTVKKANPAYETQHTHEITLKNTTTVSL</sequence>
<dbReference type="AlphaFoldDB" id="A0A6C0LV01"/>
<dbReference type="InterPro" id="IPR012340">
    <property type="entry name" value="NA-bd_OB-fold"/>
</dbReference>
<feature type="domain" description="OB" evidence="1">
    <location>
        <begin position="126"/>
        <end position="198"/>
    </location>
</feature>
<organism evidence="2">
    <name type="scientific">viral metagenome</name>
    <dbReference type="NCBI Taxonomy" id="1070528"/>
    <lineage>
        <taxon>unclassified sequences</taxon>
        <taxon>metagenomes</taxon>
        <taxon>organismal metagenomes</taxon>
    </lineage>
</organism>